<protein>
    <recommendedName>
        <fullName evidence="3">HTH cro/C1-type domain-containing protein</fullName>
    </recommendedName>
</protein>
<evidence type="ECO:0000313" key="1">
    <source>
        <dbReference type="EMBL" id="SES37941.1"/>
    </source>
</evidence>
<organism evidence="1 2">
    <name type="scientific">Lentzea xinjiangensis</name>
    <dbReference type="NCBI Taxonomy" id="402600"/>
    <lineage>
        <taxon>Bacteria</taxon>
        <taxon>Bacillati</taxon>
        <taxon>Actinomycetota</taxon>
        <taxon>Actinomycetes</taxon>
        <taxon>Pseudonocardiales</taxon>
        <taxon>Pseudonocardiaceae</taxon>
        <taxon>Lentzea</taxon>
    </lineage>
</organism>
<name>A0A1H9WVZ9_9PSEU</name>
<dbReference type="Gene3D" id="1.25.40.10">
    <property type="entry name" value="Tetratricopeptide repeat domain"/>
    <property type="match status" value="1"/>
</dbReference>
<dbReference type="CDD" id="cd00093">
    <property type="entry name" value="HTH_XRE"/>
    <property type="match status" value="1"/>
</dbReference>
<dbReference type="STRING" id="402600.SAMN05216188_14611"/>
<keyword evidence="2" id="KW-1185">Reference proteome</keyword>
<dbReference type="EMBL" id="FOFR01000046">
    <property type="protein sequence ID" value="SES37941.1"/>
    <property type="molecule type" value="Genomic_DNA"/>
</dbReference>
<dbReference type="AlphaFoldDB" id="A0A1H9WVZ9"/>
<dbReference type="GO" id="GO:0003677">
    <property type="term" value="F:DNA binding"/>
    <property type="evidence" value="ECO:0007669"/>
    <property type="project" value="InterPro"/>
</dbReference>
<dbReference type="RefSeq" id="WP_089962581.1">
    <property type="nucleotide sequence ID" value="NZ_FOFR01000046.1"/>
</dbReference>
<sequence>MTDQSGMWAQRIRSLRTAHGWSQVEAAERMRTHTSDQLPESSNLVRRWKAWELGENKPSSYYQSIIAATLGTVTASLFPPVDRTQSGLEILSATGMDTLEIVSRLNASAVNDATIDGLRITVDRLCSDYASTSAADLILEGRQWLRRITELQEQRLSFRQRREALELAGWLALLVGCLEYDLGDRRAAEATRKAALTLGQEVDSPGIIGWAFEMRAWFALTSGDYRAVLAATEAGRAASGSHSVSVQLIAQEAKAWARMGKRDEMLGTLETGRQVLDSLPYPENTDNHFVVDPAKFDFYAMDCLRHIGEDRLARELAEEVIRVGTDFNGRKKSPMRIAEAQVTLGVAAAREGDLEQALARGRQALSGDRKSLPSLAMVARDLEAVLKDRYEDEPEAREYLGELRNIQGPSGGW</sequence>
<dbReference type="InterPro" id="IPR011990">
    <property type="entry name" value="TPR-like_helical_dom_sf"/>
</dbReference>
<dbReference type="InterPro" id="IPR010982">
    <property type="entry name" value="Lambda_DNA-bd_dom_sf"/>
</dbReference>
<evidence type="ECO:0000313" key="2">
    <source>
        <dbReference type="Proteomes" id="UP000199352"/>
    </source>
</evidence>
<evidence type="ECO:0008006" key="3">
    <source>
        <dbReference type="Google" id="ProtNLM"/>
    </source>
</evidence>
<dbReference type="Proteomes" id="UP000199352">
    <property type="component" value="Unassembled WGS sequence"/>
</dbReference>
<dbReference type="SUPFAM" id="SSF48452">
    <property type="entry name" value="TPR-like"/>
    <property type="match status" value="1"/>
</dbReference>
<dbReference type="InterPro" id="IPR001387">
    <property type="entry name" value="Cro/C1-type_HTH"/>
</dbReference>
<reference evidence="2" key="1">
    <citation type="submission" date="2016-10" db="EMBL/GenBank/DDBJ databases">
        <authorList>
            <person name="Varghese N."/>
            <person name="Submissions S."/>
        </authorList>
    </citation>
    <scope>NUCLEOTIDE SEQUENCE [LARGE SCALE GENOMIC DNA]</scope>
    <source>
        <strain evidence="2">CGMCC 4.3525</strain>
    </source>
</reference>
<proteinExistence type="predicted"/>
<dbReference type="OrthoDB" id="3213425at2"/>
<gene>
    <name evidence="1" type="ORF">SAMN05216188_14611</name>
</gene>
<accession>A0A1H9WVZ9</accession>
<dbReference type="Gene3D" id="1.10.260.40">
    <property type="entry name" value="lambda repressor-like DNA-binding domains"/>
    <property type="match status" value="1"/>
</dbReference>